<evidence type="ECO:0000256" key="1">
    <source>
        <dbReference type="SAM" id="MobiDB-lite"/>
    </source>
</evidence>
<dbReference type="AlphaFoldDB" id="A0A086MUK2"/>
<name>A0A086MUK2_9ACTN</name>
<evidence type="ECO:0008006" key="4">
    <source>
        <dbReference type="Google" id="ProtNLM"/>
    </source>
</evidence>
<dbReference type="InterPro" id="IPR015943">
    <property type="entry name" value="WD40/YVTN_repeat-like_dom_sf"/>
</dbReference>
<gene>
    <name evidence="2" type="ORF">FM21_16835</name>
</gene>
<dbReference type="SUPFAM" id="SSF110296">
    <property type="entry name" value="Oligoxyloglucan reducing end-specific cellobiohydrolase"/>
    <property type="match status" value="1"/>
</dbReference>
<feature type="region of interest" description="Disordered" evidence="1">
    <location>
        <begin position="1"/>
        <end position="23"/>
    </location>
</feature>
<organism evidence="2 3">
    <name type="scientific">Streptomyces mutabilis</name>
    <dbReference type="NCBI Taxonomy" id="67332"/>
    <lineage>
        <taxon>Bacteria</taxon>
        <taxon>Bacillati</taxon>
        <taxon>Actinomycetota</taxon>
        <taxon>Actinomycetes</taxon>
        <taxon>Kitasatosporales</taxon>
        <taxon>Streptomycetaceae</taxon>
        <taxon>Streptomyces</taxon>
    </lineage>
</organism>
<dbReference type="Proteomes" id="UP000029095">
    <property type="component" value="Unassembled WGS sequence"/>
</dbReference>
<dbReference type="Gene3D" id="2.130.10.10">
    <property type="entry name" value="YVTN repeat-like/Quinoprotein amine dehydrogenase"/>
    <property type="match status" value="1"/>
</dbReference>
<evidence type="ECO:0000313" key="2">
    <source>
        <dbReference type="EMBL" id="KFG72570.1"/>
    </source>
</evidence>
<reference evidence="2 3" key="1">
    <citation type="submission" date="2014-05" db="EMBL/GenBank/DDBJ databases">
        <title>Complete genome sequence of the Streptomyces mutabilis TRM45540.</title>
        <authorList>
            <person name="Luo X."/>
            <person name="Zhang L."/>
        </authorList>
    </citation>
    <scope>NUCLEOTIDE SEQUENCE [LARGE SCALE GENOMIC DNA]</scope>
    <source>
        <strain evidence="2 3">TRM45540</strain>
    </source>
</reference>
<evidence type="ECO:0000313" key="3">
    <source>
        <dbReference type="Proteomes" id="UP000029095"/>
    </source>
</evidence>
<proteinExistence type="predicted"/>
<accession>A0A086MUK2</accession>
<dbReference type="EMBL" id="JNFQ01000002">
    <property type="protein sequence ID" value="KFG72570.1"/>
    <property type="molecule type" value="Genomic_DNA"/>
</dbReference>
<sequence>MVGSRGTVLRTTDGGDTWRNVSPPDAGRLEFRDVEAFDARRAVVLATGEGEASRVYRTDGGGATRTESFRNTDPRAFYDCLTFFDRRHGLAGRVRPRLPRPSPRPRGRR</sequence>
<keyword evidence="3" id="KW-1185">Reference proteome</keyword>
<dbReference type="STRING" id="1915400.FM21_16835"/>
<comment type="caution">
    <text evidence="2">The sequence shown here is derived from an EMBL/GenBank/DDBJ whole genome shotgun (WGS) entry which is preliminary data.</text>
</comment>
<dbReference type="PANTHER" id="PTHR47199">
    <property type="entry name" value="PHOTOSYSTEM II STABILITY/ASSEMBLY FACTOR HCF136, CHLOROPLASTIC"/>
    <property type="match status" value="1"/>
</dbReference>
<protein>
    <recommendedName>
        <fullName evidence="4">Oxidoreductase</fullName>
    </recommendedName>
</protein>
<dbReference type="PANTHER" id="PTHR47199:SF2">
    <property type="entry name" value="PHOTOSYSTEM II STABILITY_ASSEMBLY FACTOR HCF136, CHLOROPLASTIC"/>
    <property type="match status" value="1"/>
</dbReference>
<dbReference type="HOGENOM" id="CLU_2182518_0_0_11"/>